<accession>A0ABQ3EWF4</accession>
<comment type="caution">
    <text evidence="2">The sequence shown here is derived from an EMBL/GenBank/DDBJ whole genome shotgun (WGS) entry which is preliminary data.</text>
</comment>
<reference evidence="3" key="1">
    <citation type="journal article" date="2019" name="Int. J. Syst. Evol. Microbiol.">
        <title>The Global Catalogue of Microorganisms (GCM) 10K type strain sequencing project: providing services to taxonomists for standard genome sequencing and annotation.</title>
        <authorList>
            <consortium name="The Broad Institute Genomics Platform"/>
            <consortium name="The Broad Institute Genome Sequencing Center for Infectious Disease"/>
            <person name="Wu L."/>
            <person name="Ma J."/>
        </authorList>
    </citation>
    <scope>NUCLEOTIDE SEQUENCE [LARGE SCALE GENOMIC DNA]</scope>
    <source>
        <strain evidence="3">JCM 4738</strain>
    </source>
</reference>
<protein>
    <submittedName>
        <fullName evidence="2">Uncharacterized protein</fullName>
    </submittedName>
</protein>
<feature type="region of interest" description="Disordered" evidence="1">
    <location>
        <begin position="1"/>
        <end position="21"/>
    </location>
</feature>
<feature type="compositionally biased region" description="Basic and acidic residues" evidence="1">
    <location>
        <begin position="1"/>
        <end position="12"/>
    </location>
</feature>
<gene>
    <name evidence="2" type="ORF">GCM10010347_33890</name>
</gene>
<name>A0ABQ3EWF4_9ACTN</name>
<dbReference type="RefSeq" id="WP_190184986.1">
    <property type="nucleotide sequence ID" value="NZ_BMVP01000005.1"/>
</dbReference>
<sequence length="60" mass="6740">MFERQPRQDRPELPAATADATRSAVAMAGEARRRYLAAGDYWFNEEGADGRHECHGRPGH</sequence>
<keyword evidence="3" id="KW-1185">Reference proteome</keyword>
<organism evidence="2 3">
    <name type="scientific">Streptomyces cirratus</name>
    <dbReference type="NCBI Taxonomy" id="68187"/>
    <lineage>
        <taxon>Bacteria</taxon>
        <taxon>Bacillati</taxon>
        <taxon>Actinomycetota</taxon>
        <taxon>Actinomycetes</taxon>
        <taxon>Kitasatosporales</taxon>
        <taxon>Streptomycetaceae</taxon>
        <taxon>Streptomyces</taxon>
    </lineage>
</organism>
<proteinExistence type="predicted"/>
<dbReference type="EMBL" id="BMVP01000005">
    <property type="protein sequence ID" value="GHB61025.1"/>
    <property type="molecule type" value="Genomic_DNA"/>
</dbReference>
<evidence type="ECO:0000256" key="1">
    <source>
        <dbReference type="SAM" id="MobiDB-lite"/>
    </source>
</evidence>
<evidence type="ECO:0000313" key="3">
    <source>
        <dbReference type="Proteomes" id="UP000642673"/>
    </source>
</evidence>
<evidence type="ECO:0000313" key="2">
    <source>
        <dbReference type="EMBL" id="GHB61025.1"/>
    </source>
</evidence>
<dbReference type="Proteomes" id="UP000642673">
    <property type="component" value="Unassembled WGS sequence"/>
</dbReference>